<feature type="transmembrane region" description="Helical" evidence="1">
    <location>
        <begin position="171"/>
        <end position="196"/>
    </location>
</feature>
<dbReference type="Gene3D" id="1.10.1760.20">
    <property type="match status" value="1"/>
</dbReference>
<proteinExistence type="predicted"/>
<dbReference type="OrthoDB" id="9813540at2"/>
<dbReference type="RefSeq" id="WP_021842405.1">
    <property type="nucleotide sequence ID" value="NZ_CACRUX010000052.1"/>
</dbReference>
<evidence type="ECO:0000313" key="2">
    <source>
        <dbReference type="EMBL" id="VYU14648.1"/>
    </source>
</evidence>
<feature type="transmembrane region" description="Helical" evidence="1">
    <location>
        <begin position="128"/>
        <end position="151"/>
    </location>
</feature>
<dbReference type="Pfam" id="PF12822">
    <property type="entry name" value="ECF_trnsprt"/>
    <property type="match status" value="1"/>
</dbReference>
<keyword evidence="1" id="KW-1133">Transmembrane helix</keyword>
<dbReference type="EMBL" id="CACRUX010000052">
    <property type="protein sequence ID" value="VYU14648.1"/>
    <property type="molecule type" value="Genomic_DNA"/>
</dbReference>
<keyword evidence="1" id="KW-0472">Membrane</keyword>
<dbReference type="GO" id="GO:0022857">
    <property type="term" value="F:transmembrane transporter activity"/>
    <property type="evidence" value="ECO:0007669"/>
    <property type="project" value="InterPro"/>
</dbReference>
<keyword evidence="1" id="KW-0812">Transmembrane</keyword>
<feature type="transmembrane region" description="Helical" evidence="1">
    <location>
        <begin position="21"/>
        <end position="40"/>
    </location>
</feature>
<sequence length="204" mass="22313">MEKDNMDTKSPYPRQRFSLRQLTVIGLLSALTVVLGVSGLGFIPIPPIYATILHIPTLIGALLEGPKIGMVIGFIFGSYSLVQNMVQPNIMSFVFLNPIISILPRMLIGPIAYYVYRYLPIQRPVWRVMLALFVGTIVHTVMVMGLIYLIYAEPYAAAKGIPVDHVANIVIGVAVFHGPLEALAAVVVGTPVVMALRAKLKTDK</sequence>
<organism evidence="2">
    <name type="scientific">Veillonella ratti</name>
    <dbReference type="NCBI Taxonomy" id="103892"/>
    <lineage>
        <taxon>Bacteria</taxon>
        <taxon>Bacillati</taxon>
        <taxon>Bacillota</taxon>
        <taxon>Negativicutes</taxon>
        <taxon>Veillonellales</taxon>
        <taxon>Veillonellaceae</taxon>
        <taxon>Veillonella</taxon>
    </lineage>
</organism>
<name>A0A6N3CI00_9FIRM</name>
<reference evidence="2" key="1">
    <citation type="submission" date="2019-11" db="EMBL/GenBank/DDBJ databases">
        <authorList>
            <person name="Feng L."/>
        </authorList>
    </citation>
    <scope>NUCLEOTIDE SEQUENCE</scope>
    <source>
        <strain evidence="2">VrattiLFYP33</strain>
    </source>
</reference>
<accession>A0A6N3CI00</accession>
<dbReference type="GeneID" id="91964374"/>
<dbReference type="InterPro" id="IPR024529">
    <property type="entry name" value="ECF_trnsprt_substrate-spec"/>
</dbReference>
<feature type="transmembrane region" description="Helical" evidence="1">
    <location>
        <begin position="68"/>
        <end position="86"/>
    </location>
</feature>
<evidence type="ECO:0000256" key="1">
    <source>
        <dbReference type="SAM" id="Phobius"/>
    </source>
</evidence>
<gene>
    <name evidence="2" type="primary">panT</name>
    <name evidence="2" type="ORF">VRLFYP33_01289</name>
</gene>
<feature type="transmembrane region" description="Helical" evidence="1">
    <location>
        <begin position="92"/>
        <end position="116"/>
    </location>
</feature>
<dbReference type="AlphaFoldDB" id="A0A6N3CI00"/>
<protein>
    <submittedName>
        <fullName evidence="2">Pantothenic acid transporter PanT</fullName>
    </submittedName>
</protein>